<evidence type="ECO:0000256" key="1">
    <source>
        <dbReference type="SAM" id="MobiDB-lite"/>
    </source>
</evidence>
<reference evidence="2 3" key="1">
    <citation type="submission" date="2020-04" db="EMBL/GenBank/DDBJ databases">
        <authorList>
            <person name="De Canck E."/>
        </authorList>
    </citation>
    <scope>NUCLEOTIDE SEQUENCE [LARGE SCALE GENOMIC DNA]</scope>
    <source>
        <strain evidence="2 3">LMG 28614</strain>
    </source>
</reference>
<feature type="compositionally biased region" description="Polar residues" evidence="1">
    <location>
        <begin position="70"/>
        <end position="83"/>
    </location>
</feature>
<protein>
    <submittedName>
        <fullName evidence="2">Uncharacterized protein</fullName>
    </submittedName>
</protein>
<dbReference type="EMBL" id="CADIKK010000037">
    <property type="protein sequence ID" value="CAB3804028.1"/>
    <property type="molecule type" value="Genomic_DNA"/>
</dbReference>
<dbReference type="Proteomes" id="UP000494365">
    <property type="component" value="Unassembled WGS sequence"/>
</dbReference>
<evidence type="ECO:0000313" key="3">
    <source>
        <dbReference type="Proteomes" id="UP000494365"/>
    </source>
</evidence>
<dbReference type="AlphaFoldDB" id="A0A6S7BLG8"/>
<feature type="region of interest" description="Disordered" evidence="1">
    <location>
        <begin position="64"/>
        <end position="83"/>
    </location>
</feature>
<organism evidence="2 3">
    <name type="scientific">Paraburkholderia ultramafica</name>
    <dbReference type="NCBI Taxonomy" id="1544867"/>
    <lineage>
        <taxon>Bacteria</taxon>
        <taxon>Pseudomonadati</taxon>
        <taxon>Pseudomonadota</taxon>
        <taxon>Betaproteobacteria</taxon>
        <taxon>Burkholderiales</taxon>
        <taxon>Burkholderiaceae</taxon>
        <taxon>Paraburkholderia</taxon>
    </lineage>
</organism>
<dbReference type="InterPro" id="IPR038084">
    <property type="entry name" value="PduO/GlcC-like_sf"/>
</dbReference>
<keyword evidence="3" id="KW-1185">Reference proteome</keyword>
<name>A0A6S7BLG8_9BURK</name>
<dbReference type="RefSeq" id="WP_175152914.1">
    <property type="nucleotide sequence ID" value="NZ_CADIKK010000037.1"/>
</dbReference>
<dbReference type="Gene3D" id="3.30.450.150">
    <property type="entry name" value="Haem-degrading domain"/>
    <property type="match status" value="1"/>
</dbReference>
<accession>A0A6S7BLG8</accession>
<sequence>MTNLSATFSIEQLESQEDTLVFPSFKEDTALELGDALVAAARSRSAPVVIDIRTAEFNEAGSCCAEPQDSLRSTTTATSGAVS</sequence>
<gene>
    <name evidence="2" type="ORF">LMG28614_05938</name>
</gene>
<proteinExistence type="predicted"/>
<evidence type="ECO:0000313" key="2">
    <source>
        <dbReference type="EMBL" id="CAB3804028.1"/>
    </source>
</evidence>